<sequence length="684" mass="76794">MAHRGRFTFTATCGFFEHIKVNSGTLIFVLTCVMSLFSIASAQAQQDPGRSEIRANSEHNSQAKLATFAHMLIDEGGSKIITDIASTPATAFSALPTSTQSRAPVHSEKQLDLSLISDTGFTLNQGFSDSAFWLKIPVKNPTLQQVERLVVVGNPQLEDVSFYLVSEDSAEQFYFTGSSKPFYERPWLNTAFVFPVNLAAQSEAQIYLRIHSNKAVFTAIAIKSHQSFQFQEGLTRLLMGIFGGLLFAFSLFHFGLYFSNRSRQYLFHAIMSLSFVLLLLQQTGTLYPLLWPEFEFWNAVAGSVFAIIAGLFTALFSYDYLNIRRYRKPRSVFVLLCFLSTLALVNLLFLLKPEIYFQIAIPFTLVALVIGLGISLSGITRPGYKTHYHCLGLFSLTIGVLCILLVNLQFSDSSWLLNVAWPVACTIHVFAQSVALFDKQHEEKMTVLRAQDFKLAEEKALIEDQQAALLKERKTNEEQYNTLFAQQQSQAILEKKIKKRTEELDHAKQQITELTITDGLTGLKNRRYLDEIYYTECKRAQRQQTWLAIVLAELDDYFEIIEELGEQAAQKALAATARQLKKASGRASDVVARYDVATFCLLLPNTPDNAAQDIAETLRANIENTLCEFENQQMKLTISLGLACVVPQSVADGFHLADNSHKALMEAKKKGGNQVVYFTPEHDV</sequence>
<feature type="transmembrane region" description="Helical" evidence="4">
    <location>
        <begin position="296"/>
        <end position="320"/>
    </location>
</feature>
<dbReference type="InterPro" id="IPR029787">
    <property type="entry name" value="Nucleotide_cyclase"/>
</dbReference>
<dbReference type="Pfam" id="PF07696">
    <property type="entry name" value="7TMR-DISMED2"/>
    <property type="match status" value="1"/>
</dbReference>
<dbReference type="InterPro" id="IPR050469">
    <property type="entry name" value="Diguanylate_Cyclase"/>
</dbReference>
<evidence type="ECO:0000259" key="5">
    <source>
        <dbReference type="PROSITE" id="PS50887"/>
    </source>
</evidence>
<dbReference type="Gene3D" id="2.60.40.2380">
    <property type="match status" value="1"/>
</dbReference>
<keyword evidence="4" id="KW-1133">Transmembrane helix</keyword>
<organism evidence="6 7">
    <name type="scientific">Oleiphilus messinensis</name>
    <dbReference type="NCBI Taxonomy" id="141451"/>
    <lineage>
        <taxon>Bacteria</taxon>
        <taxon>Pseudomonadati</taxon>
        <taxon>Pseudomonadota</taxon>
        <taxon>Gammaproteobacteria</taxon>
        <taxon>Oceanospirillales</taxon>
        <taxon>Oleiphilaceae</taxon>
        <taxon>Oleiphilus</taxon>
    </lineage>
</organism>
<dbReference type="InterPro" id="IPR011622">
    <property type="entry name" value="7TMR_DISM_rcpt_extracell_dom2"/>
</dbReference>
<keyword evidence="7" id="KW-1185">Reference proteome</keyword>
<dbReference type="InterPro" id="IPR000160">
    <property type="entry name" value="GGDEF_dom"/>
</dbReference>
<dbReference type="CDD" id="cd01949">
    <property type="entry name" value="GGDEF"/>
    <property type="match status" value="1"/>
</dbReference>
<dbReference type="SUPFAM" id="SSF55073">
    <property type="entry name" value="Nucleotide cyclase"/>
    <property type="match status" value="1"/>
</dbReference>
<feature type="coiled-coil region" evidence="3">
    <location>
        <begin position="490"/>
        <end position="517"/>
    </location>
</feature>
<dbReference type="PROSITE" id="PS50887">
    <property type="entry name" value="GGDEF"/>
    <property type="match status" value="1"/>
</dbReference>
<gene>
    <name evidence="6" type="ORF">OLMES_3230</name>
</gene>
<reference evidence="6 7" key="1">
    <citation type="submission" date="2017-05" db="EMBL/GenBank/DDBJ databases">
        <title>Genomic insights into alkan degradation activity of Oleiphilus messinensis.</title>
        <authorList>
            <person name="Kozyavkin S.A."/>
            <person name="Slesarev A.I."/>
            <person name="Golyshin P.N."/>
            <person name="Korzhenkov A."/>
            <person name="Golyshina O.N."/>
            <person name="Toshchakov S.V."/>
        </authorList>
    </citation>
    <scope>NUCLEOTIDE SEQUENCE [LARGE SCALE GENOMIC DNA]</scope>
    <source>
        <strain evidence="6 7">ME102</strain>
    </source>
</reference>
<dbReference type="Pfam" id="PF00990">
    <property type="entry name" value="GGDEF"/>
    <property type="match status" value="1"/>
</dbReference>
<dbReference type="SMART" id="SM00267">
    <property type="entry name" value="GGDEF"/>
    <property type="match status" value="1"/>
</dbReference>
<dbReference type="AlphaFoldDB" id="A0A1Y0I9Y2"/>
<dbReference type="Gene3D" id="3.30.70.270">
    <property type="match status" value="1"/>
</dbReference>
<evidence type="ECO:0000256" key="2">
    <source>
        <dbReference type="ARBA" id="ARBA00034247"/>
    </source>
</evidence>
<evidence type="ECO:0000313" key="7">
    <source>
        <dbReference type="Proteomes" id="UP000196027"/>
    </source>
</evidence>
<keyword evidence="3" id="KW-0175">Coiled coil</keyword>
<keyword evidence="4" id="KW-0812">Transmembrane</keyword>
<feature type="transmembrane region" description="Helical" evidence="4">
    <location>
        <begin position="355"/>
        <end position="376"/>
    </location>
</feature>
<dbReference type="GO" id="GO:0043709">
    <property type="term" value="P:cell adhesion involved in single-species biofilm formation"/>
    <property type="evidence" value="ECO:0007669"/>
    <property type="project" value="TreeGrafter"/>
</dbReference>
<feature type="transmembrane region" description="Helical" evidence="4">
    <location>
        <begin position="388"/>
        <end position="409"/>
    </location>
</feature>
<dbReference type="InterPro" id="IPR011623">
    <property type="entry name" value="7TMR_DISM_rcpt_extracell_dom1"/>
</dbReference>
<evidence type="ECO:0000256" key="1">
    <source>
        <dbReference type="ARBA" id="ARBA00012528"/>
    </source>
</evidence>
<dbReference type="NCBIfam" id="TIGR00254">
    <property type="entry name" value="GGDEF"/>
    <property type="match status" value="1"/>
</dbReference>
<protein>
    <recommendedName>
        <fullName evidence="1">diguanylate cyclase</fullName>
        <ecNumber evidence="1">2.7.7.65</ecNumber>
    </recommendedName>
</protein>
<feature type="transmembrane region" description="Helical" evidence="4">
    <location>
        <begin position="415"/>
        <end position="437"/>
    </location>
</feature>
<evidence type="ECO:0000256" key="4">
    <source>
        <dbReference type="SAM" id="Phobius"/>
    </source>
</evidence>
<dbReference type="EMBL" id="CP021425">
    <property type="protein sequence ID" value="ARU57271.1"/>
    <property type="molecule type" value="Genomic_DNA"/>
</dbReference>
<dbReference type="GO" id="GO:0005886">
    <property type="term" value="C:plasma membrane"/>
    <property type="evidence" value="ECO:0007669"/>
    <property type="project" value="TreeGrafter"/>
</dbReference>
<accession>A0A1Y0I9Y2</accession>
<dbReference type="PANTHER" id="PTHR45138:SF9">
    <property type="entry name" value="DIGUANYLATE CYCLASE DGCM-RELATED"/>
    <property type="match status" value="1"/>
</dbReference>
<proteinExistence type="predicted"/>
<evidence type="ECO:0000313" key="6">
    <source>
        <dbReference type="EMBL" id="ARU57271.1"/>
    </source>
</evidence>
<evidence type="ECO:0000256" key="3">
    <source>
        <dbReference type="SAM" id="Coils"/>
    </source>
</evidence>
<dbReference type="Pfam" id="PF07695">
    <property type="entry name" value="7TMR-DISM_7TM"/>
    <property type="match status" value="1"/>
</dbReference>
<dbReference type="KEGG" id="ome:OLMES_3230"/>
<dbReference type="PANTHER" id="PTHR45138">
    <property type="entry name" value="REGULATORY COMPONENTS OF SENSORY TRANSDUCTION SYSTEM"/>
    <property type="match status" value="1"/>
</dbReference>
<comment type="catalytic activity">
    <reaction evidence="2">
        <text>2 GTP = 3',3'-c-di-GMP + 2 diphosphate</text>
        <dbReference type="Rhea" id="RHEA:24898"/>
        <dbReference type="ChEBI" id="CHEBI:33019"/>
        <dbReference type="ChEBI" id="CHEBI:37565"/>
        <dbReference type="ChEBI" id="CHEBI:58805"/>
        <dbReference type="EC" id="2.7.7.65"/>
    </reaction>
</comment>
<dbReference type="EC" id="2.7.7.65" evidence="1"/>
<name>A0A1Y0I9Y2_9GAMM</name>
<dbReference type="GO" id="GO:0052621">
    <property type="term" value="F:diguanylate cyclase activity"/>
    <property type="evidence" value="ECO:0007669"/>
    <property type="project" value="UniProtKB-EC"/>
</dbReference>
<dbReference type="Proteomes" id="UP000196027">
    <property type="component" value="Chromosome"/>
</dbReference>
<feature type="domain" description="GGDEF" evidence="5">
    <location>
        <begin position="545"/>
        <end position="680"/>
    </location>
</feature>
<keyword evidence="4" id="KW-0472">Membrane</keyword>
<dbReference type="InterPro" id="IPR043128">
    <property type="entry name" value="Rev_trsase/Diguanyl_cyclase"/>
</dbReference>
<feature type="transmembrane region" description="Helical" evidence="4">
    <location>
        <begin position="265"/>
        <end position="284"/>
    </location>
</feature>
<dbReference type="GO" id="GO:1902201">
    <property type="term" value="P:negative regulation of bacterial-type flagellum-dependent cell motility"/>
    <property type="evidence" value="ECO:0007669"/>
    <property type="project" value="TreeGrafter"/>
</dbReference>
<feature type="transmembrane region" description="Helical" evidence="4">
    <location>
        <begin position="332"/>
        <end position="349"/>
    </location>
</feature>
<feature type="transmembrane region" description="Helical" evidence="4">
    <location>
        <begin position="237"/>
        <end position="258"/>
    </location>
</feature>